<evidence type="ECO:0000313" key="3">
    <source>
        <dbReference type="Proteomes" id="UP001055057"/>
    </source>
</evidence>
<protein>
    <submittedName>
        <fullName evidence="2">Uncharacterized protein</fullName>
    </submittedName>
</protein>
<evidence type="ECO:0000256" key="1">
    <source>
        <dbReference type="SAM" id="Phobius"/>
    </source>
</evidence>
<accession>A0ABQ4TVF4</accession>
<keyword evidence="1" id="KW-1133">Transmembrane helix</keyword>
<keyword evidence="3" id="KW-1185">Reference proteome</keyword>
<dbReference type="EMBL" id="BPRB01000056">
    <property type="protein sequence ID" value="GJE58899.1"/>
    <property type="molecule type" value="Genomic_DNA"/>
</dbReference>
<reference evidence="2" key="1">
    <citation type="journal article" date="2021" name="Front. Microbiol.">
        <title>Comprehensive Comparative Genomics and Phenotyping of Methylobacterium Species.</title>
        <authorList>
            <person name="Alessa O."/>
            <person name="Ogura Y."/>
            <person name="Fujitani Y."/>
            <person name="Takami H."/>
            <person name="Hayashi T."/>
            <person name="Sahin N."/>
            <person name="Tani A."/>
        </authorList>
    </citation>
    <scope>NUCLEOTIDE SEQUENCE</scope>
    <source>
        <strain evidence="2">DSM 23632</strain>
    </source>
</reference>
<gene>
    <name evidence="2" type="ORF">MPOCJGCO_0984</name>
</gene>
<keyword evidence="1" id="KW-0812">Transmembrane</keyword>
<feature type="transmembrane region" description="Helical" evidence="1">
    <location>
        <begin position="29"/>
        <end position="47"/>
    </location>
</feature>
<organism evidence="2 3">
    <name type="scientific">Methylobacterium trifolii</name>
    <dbReference type="NCBI Taxonomy" id="1003092"/>
    <lineage>
        <taxon>Bacteria</taxon>
        <taxon>Pseudomonadati</taxon>
        <taxon>Pseudomonadota</taxon>
        <taxon>Alphaproteobacteria</taxon>
        <taxon>Hyphomicrobiales</taxon>
        <taxon>Methylobacteriaceae</taxon>
        <taxon>Methylobacterium</taxon>
    </lineage>
</organism>
<keyword evidence="1" id="KW-0472">Membrane</keyword>
<name>A0ABQ4TVF4_9HYPH</name>
<sequence>MHIVAISMGALCCASGALAHFIDTTKRREGIFGLAGLGFLLTGMFLSR</sequence>
<evidence type="ECO:0000313" key="2">
    <source>
        <dbReference type="EMBL" id="GJE58899.1"/>
    </source>
</evidence>
<comment type="caution">
    <text evidence="2">The sequence shown here is derived from an EMBL/GenBank/DDBJ whole genome shotgun (WGS) entry which is preliminary data.</text>
</comment>
<reference evidence="2" key="2">
    <citation type="submission" date="2021-08" db="EMBL/GenBank/DDBJ databases">
        <authorList>
            <person name="Tani A."/>
            <person name="Ola A."/>
            <person name="Ogura Y."/>
            <person name="Katsura K."/>
            <person name="Hayashi T."/>
        </authorList>
    </citation>
    <scope>NUCLEOTIDE SEQUENCE</scope>
    <source>
        <strain evidence="2">DSM 23632</strain>
    </source>
</reference>
<dbReference type="RefSeq" id="WP_238181495.1">
    <property type="nucleotide sequence ID" value="NZ_BPRB01000056.1"/>
</dbReference>
<dbReference type="Proteomes" id="UP001055057">
    <property type="component" value="Unassembled WGS sequence"/>
</dbReference>
<proteinExistence type="predicted"/>